<evidence type="ECO:0000313" key="2">
    <source>
        <dbReference type="Proteomes" id="UP001237448"/>
    </source>
</evidence>
<keyword evidence="2" id="KW-1185">Reference proteome</keyword>
<accession>A0ABU0F8L1</accession>
<name>A0ABU0F8L1_9HYPH</name>
<dbReference type="EMBL" id="JAUSVK010000001">
    <property type="protein sequence ID" value="MDQ0390954.1"/>
    <property type="molecule type" value="Genomic_DNA"/>
</dbReference>
<evidence type="ECO:0000313" key="1">
    <source>
        <dbReference type="EMBL" id="MDQ0390954.1"/>
    </source>
</evidence>
<gene>
    <name evidence="1" type="ORF">J3R73_000746</name>
</gene>
<sequence>MKRIYIVDAQDVRRSNVELFIKNVYSLRYGAHIDEFPSRLISLVDGQDNVICAAGIRTADDGFFSEKYLDMPIDTALSAMSGAPIARSEVFEVSTLASRSPKNILDFIKVIISFGEDQRFQWSFFTLTARLHNLLMRIGIAPVYLADADKSRVSNFERWGSYYDFKPMIYAVAGPVRMPGRPGAIRHAAV</sequence>
<comment type="caution">
    <text evidence="1">The sequence shown here is derived from an EMBL/GenBank/DDBJ whole genome shotgun (WGS) entry which is preliminary data.</text>
</comment>
<reference evidence="1 2" key="1">
    <citation type="submission" date="2023-07" db="EMBL/GenBank/DDBJ databases">
        <title>Genomic Encyclopedia of Type Strains, Phase IV (KMG-IV): sequencing the most valuable type-strain genomes for metagenomic binning, comparative biology and taxonomic classification.</title>
        <authorList>
            <person name="Goeker M."/>
        </authorList>
    </citation>
    <scope>NUCLEOTIDE SEQUENCE [LARGE SCALE GENOMIC DNA]</scope>
    <source>
        <strain evidence="1 2">DSM 5896</strain>
    </source>
</reference>
<dbReference type="InterPro" id="IPR022050">
    <property type="entry name" value="T_hemolysin"/>
</dbReference>
<dbReference type="RefSeq" id="WP_307422519.1">
    <property type="nucleotide sequence ID" value="NZ_JAUSVK010000001.1"/>
</dbReference>
<organism evidence="1 2">
    <name type="scientific">Labrys monachus</name>
    <dbReference type="NCBI Taxonomy" id="217067"/>
    <lineage>
        <taxon>Bacteria</taxon>
        <taxon>Pseudomonadati</taxon>
        <taxon>Pseudomonadota</taxon>
        <taxon>Alphaproteobacteria</taxon>
        <taxon>Hyphomicrobiales</taxon>
        <taxon>Xanthobacteraceae</taxon>
        <taxon>Labrys</taxon>
    </lineage>
</organism>
<protein>
    <recommendedName>
        <fullName evidence="3">Thermostable hemolysin</fullName>
    </recommendedName>
</protein>
<dbReference type="Pfam" id="PF12261">
    <property type="entry name" value="T_hemolysin"/>
    <property type="match status" value="1"/>
</dbReference>
<evidence type="ECO:0008006" key="3">
    <source>
        <dbReference type="Google" id="ProtNLM"/>
    </source>
</evidence>
<dbReference type="Proteomes" id="UP001237448">
    <property type="component" value="Unassembled WGS sequence"/>
</dbReference>
<proteinExistence type="predicted"/>